<sequence>MEEREGVCSTYGNTAHFKMFYMEFMHPTKCLQMPGKTDMEFQTPFLKLLKAN</sequence>
<protein>
    <submittedName>
        <fullName evidence="1">Uncharacterized protein</fullName>
    </submittedName>
</protein>
<organism evidence="1 2">
    <name type="scientific">Ricinus communis</name>
    <name type="common">Castor bean</name>
    <dbReference type="NCBI Taxonomy" id="3988"/>
    <lineage>
        <taxon>Eukaryota</taxon>
        <taxon>Viridiplantae</taxon>
        <taxon>Streptophyta</taxon>
        <taxon>Embryophyta</taxon>
        <taxon>Tracheophyta</taxon>
        <taxon>Spermatophyta</taxon>
        <taxon>Magnoliopsida</taxon>
        <taxon>eudicotyledons</taxon>
        <taxon>Gunneridae</taxon>
        <taxon>Pentapetalae</taxon>
        <taxon>rosids</taxon>
        <taxon>fabids</taxon>
        <taxon>Malpighiales</taxon>
        <taxon>Euphorbiaceae</taxon>
        <taxon>Acalyphoideae</taxon>
        <taxon>Acalypheae</taxon>
        <taxon>Ricinus</taxon>
    </lineage>
</organism>
<dbReference type="Proteomes" id="UP000008311">
    <property type="component" value="Unassembled WGS sequence"/>
</dbReference>
<name>B9REZ7_RICCO</name>
<proteinExistence type="predicted"/>
<gene>
    <name evidence="1" type="ORF">RCOM_1429830</name>
</gene>
<dbReference type="EMBL" id="EQ973777">
    <property type="protein sequence ID" value="EEF49768.1"/>
    <property type="molecule type" value="Genomic_DNA"/>
</dbReference>
<accession>B9REZ7</accession>
<reference evidence="2" key="1">
    <citation type="journal article" date="2010" name="Nat. Biotechnol.">
        <title>Draft genome sequence of the oilseed species Ricinus communis.</title>
        <authorList>
            <person name="Chan A.P."/>
            <person name="Crabtree J."/>
            <person name="Zhao Q."/>
            <person name="Lorenzi H."/>
            <person name="Orvis J."/>
            <person name="Puiu D."/>
            <person name="Melake-Berhan A."/>
            <person name="Jones K.M."/>
            <person name="Redman J."/>
            <person name="Chen G."/>
            <person name="Cahoon E.B."/>
            <person name="Gedil M."/>
            <person name="Stanke M."/>
            <person name="Haas B.J."/>
            <person name="Wortman J.R."/>
            <person name="Fraser-Liggett C.M."/>
            <person name="Ravel J."/>
            <person name="Rabinowicz P.D."/>
        </authorList>
    </citation>
    <scope>NUCLEOTIDE SEQUENCE [LARGE SCALE GENOMIC DNA]</scope>
    <source>
        <strain evidence="2">cv. Hale</strain>
    </source>
</reference>
<keyword evidence="2" id="KW-1185">Reference proteome</keyword>
<evidence type="ECO:0000313" key="2">
    <source>
        <dbReference type="Proteomes" id="UP000008311"/>
    </source>
</evidence>
<evidence type="ECO:0000313" key="1">
    <source>
        <dbReference type="EMBL" id="EEF49768.1"/>
    </source>
</evidence>
<dbReference type="AlphaFoldDB" id="B9REZ7"/>
<dbReference type="InParanoid" id="B9REZ7"/>